<evidence type="ECO:0000256" key="3">
    <source>
        <dbReference type="ARBA" id="ARBA00009196"/>
    </source>
</evidence>
<keyword evidence="10 22" id="KW-0808">Transferase</keyword>
<comment type="caution">
    <text evidence="25">The sequence shown here is derived from an EMBL/GenBank/DDBJ whole genome shotgun (WGS) entry which is preliminary data.</text>
</comment>
<dbReference type="FunFam" id="1.10.510.10:FF:000254">
    <property type="entry name" value="Serine/threonine-protein kinase RIO3"/>
    <property type="match status" value="1"/>
</dbReference>
<evidence type="ECO:0000256" key="16">
    <source>
        <dbReference type="ARBA" id="ARBA00022859"/>
    </source>
</evidence>
<evidence type="ECO:0000256" key="19">
    <source>
        <dbReference type="ARBA" id="ARBA00048679"/>
    </source>
</evidence>
<dbReference type="EC" id="2.7.11.1" evidence="4 22"/>
<organism evidence="25 26">
    <name type="scientific">Artemia franciscana</name>
    <name type="common">Brine shrimp</name>
    <name type="synonym">Artemia sanfranciscana</name>
    <dbReference type="NCBI Taxonomy" id="6661"/>
    <lineage>
        <taxon>Eukaryota</taxon>
        <taxon>Metazoa</taxon>
        <taxon>Ecdysozoa</taxon>
        <taxon>Arthropoda</taxon>
        <taxon>Crustacea</taxon>
        <taxon>Branchiopoda</taxon>
        <taxon>Anostraca</taxon>
        <taxon>Artemiidae</taxon>
        <taxon>Artemia</taxon>
    </lineage>
</organism>
<keyword evidence="5" id="KW-0963">Cytoplasm</keyword>
<evidence type="ECO:0000256" key="13">
    <source>
        <dbReference type="ARBA" id="ARBA00022777"/>
    </source>
</evidence>
<evidence type="ECO:0000256" key="5">
    <source>
        <dbReference type="ARBA" id="ARBA00022490"/>
    </source>
</evidence>
<keyword evidence="17" id="KW-0051">Antiviral defense</keyword>
<keyword evidence="7 22" id="KW-0723">Serine/threonine-protein kinase</keyword>
<dbReference type="PANTHER" id="PTHR45723">
    <property type="entry name" value="SERINE/THREONINE-PROTEIN KINASE RIO1"/>
    <property type="match status" value="1"/>
</dbReference>
<evidence type="ECO:0000256" key="7">
    <source>
        <dbReference type="ARBA" id="ARBA00022527"/>
    </source>
</evidence>
<keyword evidence="15 22" id="KW-0460">Magnesium</keyword>
<comment type="catalytic activity">
    <reaction evidence="18 22">
        <text>L-threonyl-[protein] + ATP = O-phospho-L-threonyl-[protein] + ADP + H(+)</text>
        <dbReference type="Rhea" id="RHEA:46608"/>
        <dbReference type="Rhea" id="RHEA-COMP:11060"/>
        <dbReference type="Rhea" id="RHEA-COMP:11605"/>
        <dbReference type="ChEBI" id="CHEBI:15378"/>
        <dbReference type="ChEBI" id="CHEBI:30013"/>
        <dbReference type="ChEBI" id="CHEBI:30616"/>
        <dbReference type="ChEBI" id="CHEBI:61977"/>
        <dbReference type="ChEBI" id="CHEBI:456216"/>
        <dbReference type="EC" id="2.7.11.1"/>
    </reaction>
</comment>
<dbReference type="InterPro" id="IPR000687">
    <property type="entry name" value="RIO_kinase"/>
</dbReference>
<evidence type="ECO:0000256" key="18">
    <source>
        <dbReference type="ARBA" id="ARBA00047899"/>
    </source>
</evidence>
<comment type="subunit">
    <text evidence="20">Interacts with CASP10. Interacts with IRF3; RIOK3 probably mediates the interaction of TBK1 with IRF3. Associated with 40S pre-ribosomal particles.</text>
</comment>
<dbReference type="InterPro" id="IPR018934">
    <property type="entry name" value="RIO_dom"/>
</dbReference>
<dbReference type="InterPro" id="IPR018935">
    <property type="entry name" value="RIO_kinase_CS"/>
</dbReference>
<dbReference type="EMBL" id="JAVRJZ010000002">
    <property type="protein sequence ID" value="KAK2726040.1"/>
    <property type="molecule type" value="Genomic_DNA"/>
</dbReference>
<evidence type="ECO:0000259" key="24">
    <source>
        <dbReference type="SMART" id="SM00090"/>
    </source>
</evidence>
<keyword evidence="26" id="KW-1185">Reference proteome</keyword>
<dbReference type="InterPro" id="IPR017406">
    <property type="entry name" value="Ser/Thr_kinase_Rio3"/>
</dbReference>
<dbReference type="Gene3D" id="1.10.510.10">
    <property type="entry name" value="Transferase(Phosphotransferase) domain 1"/>
    <property type="match status" value="1"/>
</dbReference>
<dbReference type="PROSITE" id="PS01245">
    <property type="entry name" value="RIO1"/>
    <property type="match status" value="1"/>
</dbReference>
<keyword evidence="16" id="KW-0391">Immunity</keyword>
<dbReference type="GO" id="GO:0046872">
    <property type="term" value="F:metal ion binding"/>
    <property type="evidence" value="ECO:0007669"/>
    <property type="project" value="UniProtKB-UniRule"/>
</dbReference>
<feature type="region of interest" description="Disordered" evidence="23">
    <location>
        <begin position="20"/>
        <end position="43"/>
    </location>
</feature>
<dbReference type="AlphaFoldDB" id="A0AA88I899"/>
<evidence type="ECO:0000256" key="10">
    <source>
        <dbReference type="ARBA" id="ARBA00022679"/>
    </source>
</evidence>
<protein>
    <recommendedName>
        <fullName evidence="21 22">Serine/threonine-protein kinase RIO3</fullName>
        <ecNumber evidence="4 22">2.7.11.1</ecNumber>
    </recommendedName>
</protein>
<dbReference type="CDD" id="cd05146">
    <property type="entry name" value="RIO3_euk"/>
    <property type="match status" value="1"/>
</dbReference>
<evidence type="ECO:0000256" key="17">
    <source>
        <dbReference type="ARBA" id="ARBA00023118"/>
    </source>
</evidence>
<evidence type="ECO:0000256" key="22">
    <source>
        <dbReference type="PIRNR" id="PIRNR038146"/>
    </source>
</evidence>
<dbReference type="GO" id="GO:0051607">
    <property type="term" value="P:defense response to virus"/>
    <property type="evidence" value="ECO:0007669"/>
    <property type="project" value="UniProtKB-KW"/>
</dbReference>
<keyword evidence="9" id="KW-0399">Innate immunity</keyword>
<evidence type="ECO:0000256" key="9">
    <source>
        <dbReference type="ARBA" id="ARBA00022588"/>
    </source>
</evidence>
<evidence type="ECO:0000256" key="4">
    <source>
        <dbReference type="ARBA" id="ARBA00012513"/>
    </source>
</evidence>
<dbReference type="PIRSF" id="PIRSF038146">
    <property type="entry name" value="Ser/Thr_PK_RIO3"/>
    <property type="match status" value="1"/>
</dbReference>
<comment type="cofactor">
    <cofactor evidence="1 22">
        <name>Mg(2+)</name>
        <dbReference type="ChEBI" id="CHEBI:18420"/>
    </cofactor>
</comment>
<evidence type="ECO:0000256" key="23">
    <source>
        <dbReference type="SAM" id="MobiDB-lite"/>
    </source>
</evidence>
<dbReference type="InterPro" id="IPR051272">
    <property type="entry name" value="RIO-type_Ser/Thr_kinase"/>
</dbReference>
<evidence type="ECO:0000256" key="8">
    <source>
        <dbReference type="ARBA" id="ARBA00022553"/>
    </source>
</evidence>
<evidence type="ECO:0000256" key="1">
    <source>
        <dbReference type="ARBA" id="ARBA00001946"/>
    </source>
</evidence>
<dbReference type="GO" id="GO:0045087">
    <property type="term" value="P:innate immune response"/>
    <property type="evidence" value="ECO:0007669"/>
    <property type="project" value="UniProtKB-KW"/>
</dbReference>
<dbReference type="GO" id="GO:0005524">
    <property type="term" value="F:ATP binding"/>
    <property type="evidence" value="ECO:0007669"/>
    <property type="project" value="UniProtKB-UniRule"/>
</dbReference>
<keyword evidence="6" id="KW-0690">Ribosome biogenesis</keyword>
<evidence type="ECO:0000256" key="21">
    <source>
        <dbReference type="ARBA" id="ARBA00068351"/>
    </source>
</evidence>
<keyword evidence="14" id="KW-0067">ATP-binding</keyword>
<keyword evidence="8" id="KW-0597">Phosphoprotein</keyword>
<reference evidence="25" key="1">
    <citation type="submission" date="2023-07" db="EMBL/GenBank/DDBJ databases">
        <title>Chromosome-level genome assembly of Artemia franciscana.</title>
        <authorList>
            <person name="Jo E."/>
        </authorList>
    </citation>
    <scope>NUCLEOTIDE SEQUENCE</scope>
    <source>
        <tissue evidence="25">Whole body</tissue>
    </source>
</reference>
<dbReference type="Gene3D" id="3.30.200.20">
    <property type="entry name" value="Phosphorylase Kinase, domain 1"/>
    <property type="match status" value="1"/>
</dbReference>
<evidence type="ECO:0000313" key="25">
    <source>
        <dbReference type="EMBL" id="KAK2726040.1"/>
    </source>
</evidence>
<gene>
    <name evidence="25" type="ORF">QYM36_000484</name>
</gene>
<name>A0AA88I899_ARTSF</name>
<keyword evidence="13 22" id="KW-0418">Kinase</keyword>
<comment type="subcellular location">
    <subcellularLocation>
        <location evidence="2">Cytoplasm</location>
    </subcellularLocation>
</comment>
<dbReference type="Pfam" id="PF01163">
    <property type="entry name" value="RIO1"/>
    <property type="match status" value="1"/>
</dbReference>
<evidence type="ECO:0000256" key="12">
    <source>
        <dbReference type="ARBA" id="ARBA00022741"/>
    </source>
</evidence>
<dbReference type="SMART" id="SM00090">
    <property type="entry name" value="RIO"/>
    <property type="match status" value="1"/>
</dbReference>
<evidence type="ECO:0000313" key="26">
    <source>
        <dbReference type="Proteomes" id="UP001187531"/>
    </source>
</evidence>
<keyword evidence="11 22" id="KW-0479">Metal-binding</keyword>
<dbReference type="InterPro" id="IPR011009">
    <property type="entry name" value="Kinase-like_dom_sf"/>
</dbReference>
<comment type="similarity">
    <text evidence="3 22">Belongs to the protein kinase superfamily. RIO-type Ser/Thr kinase family.</text>
</comment>
<feature type="domain" description="RIO kinase" evidence="24">
    <location>
        <begin position="210"/>
        <end position="453"/>
    </location>
</feature>
<evidence type="ECO:0000256" key="15">
    <source>
        <dbReference type="ARBA" id="ARBA00022842"/>
    </source>
</evidence>
<dbReference type="FunFam" id="3.30.200.20:FF:000200">
    <property type="entry name" value="Serine/threonine-protein kinase RIO3"/>
    <property type="match status" value="1"/>
</dbReference>
<dbReference type="Proteomes" id="UP001187531">
    <property type="component" value="Unassembled WGS sequence"/>
</dbReference>
<evidence type="ECO:0000256" key="11">
    <source>
        <dbReference type="ARBA" id="ARBA00022723"/>
    </source>
</evidence>
<evidence type="ECO:0000256" key="14">
    <source>
        <dbReference type="ARBA" id="ARBA00022840"/>
    </source>
</evidence>
<accession>A0AA88I899</accession>
<dbReference type="SUPFAM" id="SSF56112">
    <property type="entry name" value="Protein kinase-like (PK-like)"/>
    <property type="match status" value="1"/>
</dbReference>
<dbReference type="GO" id="GO:0005737">
    <property type="term" value="C:cytoplasm"/>
    <property type="evidence" value="ECO:0007669"/>
    <property type="project" value="UniProtKB-SubCell"/>
</dbReference>
<sequence>MSPWGKPPPQTSLNLEEVMSEQLASHLQESEEKALFDEGDTPFDEVSDDHLAEFLDTSSDEMLAKMLQIQLDVEYDKELELQQLKKNGNSKVSVSYEKYKMSPGWLSYSSSDEEPSIDEKKRDWDTFETEKKQNQQLPRCGYAKKGEAVVTKHDSAISARKNVCKMMEFPPGIETGDAGDGYDVKLSNKVYNKLKTFSVNESKRLNRVTDKTDKSTAEMALDATTRRLLFKMIENNILDRVDGIISTGKEAVVLHAAGGQSDVLEVPRSCVAKVFKTTLNEFKKRADYIREDYRFKDRFSKQNPRKFIHMWAEKEMHNLTRMKEFGIACPDVVYLKKHILVMSLIGEDEKPAKKIKESILREEESLLAYKQTSEMMARLYKEARLVHGDLSEYNILWHQNQCYFIDVSQSVDLTHPHALEFLYRDCLNITNFFNRLGVPGVLLPEDLFRSISDLDVHGSQAEILSKIQDYERNEELLTHSASTKTYPFDYCWDKLQSESGSQ</sequence>
<evidence type="ECO:0000256" key="20">
    <source>
        <dbReference type="ARBA" id="ARBA00064322"/>
    </source>
</evidence>
<dbReference type="GO" id="GO:0004674">
    <property type="term" value="F:protein serine/threonine kinase activity"/>
    <property type="evidence" value="ECO:0007669"/>
    <property type="project" value="UniProtKB-UniRule"/>
</dbReference>
<keyword evidence="12 22" id="KW-0547">Nucleotide-binding</keyword>
<proteinExistence type="inferred from homology"/>
<dbReference type="GO" id="GO:0042254">
    <property type="term" value="P:ribosome biogenesis"/>
    <property type="evidence" value="ECO:0007669"/>
    <property type="project" value="UniProtKB-KW"/>
</dbReference>
<evidence type="ECO:0000256" key="6">
    <source>
        <dbReference type="ARBA" id="ARBA00022517"/>
    </source>
</evidence>
<evidence type="ECO:0000256" key="2">
    <source>
        <dbReference type="ARBA" id="ARBA00004496"/>
    </source>
</evidence>
<comment type="catalytic activity">
    <reaction evidence="19 22">
        <text>L-seryl-[protein] + ATP = O-phospho-L-seryl-[protein] + ADP + H(+)</text>
        <dbReference type="Rhea" id="RHEA:17989"/>
        <dbReference type="Rhea" id="RHEA-COMP:9863"/>
        <dbReference type="Rhea" id="RHEA-COMP:11604"/>
        <dbReference type="ChEBI" id="CHEBI:15378"/>
        <dbReference type="ChEBI" id="CHEBI:29999"/>
        <dbReference type="ChEBI" id="CHEBI:30616"/>
        <dbReference type="ChEBI" id="CHEBI:83421"/>
        <dbReference type="ChEBI" id="CHEBI:456216"/>
        <dbReference type="EC" id="2.7.11.1"/>
    </reaction>
</comment>